<dbReference type="InterPro" id="IPR051159">
    <property type="entry name" value="Hexapeptide_acetyltransf"/>
</dbReference>
<dbReference type="InterPro" id="IPR018357">
    <property type="entry name" value="Hexapep_transf_CS"/>
</dbReference>
<comment type="caution">
    <text evidence="4">The sequence shown here is derived from an EMBL/GenBank/DDBJ whole genome shotgun (WGS) entry which is preliminary data.</text>
</comment>
<dbReference type="Proteomes" id="UP001139488">
    <property type="component" value="Unassembled WGS sequence"/>
</dbReference>
<proteinExistence type="predicted"/>
<name>A0A9X2AX66_9VIBR</name>
<evidence type="ECO:0000256" key="2">
    <source>
        <dbReference type="ARBA" id="ARBA00022737"/>
    </source>
</evidence>
<keyword evidence="3 4" id="KW-0012">Acyltransferase</keyword>
<dbReference type="CDD" id="cd04647">
    <property type="entry name" value="LbH_MAT_like"/>
    <property type="match status" value="1"/>
</dbReference>
<reference evidence="4" key="1">
    <citation type="submission" date="2021-11" db="EMBL/GenBank/DDBJ databases">
        <title>Vibrio ZSDE26 sp. nov. and Vibrio ZSDZ34 sp. nov., isolated from coastal seawater in Qingdao.</title>
        <authorList>
            <person name="Zhang P."/>
        </authorList>
    </citation>
    <scope>NUCLEOTIDE SEQUENCE</scope>
    <source>
        <strain evidence="4">ZSDZ34</strain>
    </source>
</reference>
<dbReference type="SUPFAM" id="SSF51161">
    <property type="entry name" value="Trimeric LpxA-like enzymes"/>
    <property type="match status" value="1"/>
</dbReference>
<gene>
    <name evidence="4" type="ORF">LNL84_00685</name>
</gene>
<keyword evidence="1" id="KW-0808">Transferase</keyword>
<dbReference type="PROSITE" id="PS00101">
    <property type="entry name" value="HEXAPEP_TRANSFERASES"/>
    <property type="match status" value="1"/>
</dbReference>
<evidence type="ECO:0000256" key="1">
    <source>
        <dbReference type="ARBA" id="ARBA00022679"/>
    </source>
</evidence>
<keyword evidence="2" id="KW-0677">Repeat</keyword>
<evidence type="ECO:0000313" key="4">
    <source>
        <dbReference type="EMBL" id="MCJ2375343.1"/>
    </source>
</evidence>
<dbReference type="Gene3D" id="2.160.10.10">
    <property type="entry name" value="Hexapeptide repeat proteins"/>
    <property type="match status" value="1"/>
</dbReference>
<accession>A0A9X2AX66</accession>
<keyword evidence="5" id="KW-1185">Reference proteome</keyword>
<organism evidence="4 5">
    <name type="scientific">Vibrio gelatinilyticus</name>
    <dbReference type="NCBI Taxonomy" id="2893468"/>
    <lineage>
        <taxon>Bacteria</taxon>
        <taxon>Pseudomonadati</taxon>
        <taxon>Pseudomonadota</taxon>
        <taxon>Gammaproteobacteria</taxon>
        <taxon>Vibrionales</taxon>
        <taxon>Vibrionaceae</taxon>
        <taxon>Vibrio</taxon>
    </lineage>
</organism>
<dbReference type="RefSeq" id="WP_244354262.1">
    <property type="nucleotide sequence ID" value="NZ_JAJNNZ010000001.1"/>
</dbReference>
<evidence type="ECO:0000313" key="5">
    <source>
        <dbReference type="Proteomes" id="UP001139488"/>
    </source>
</evidence>
<dbReference type="InterPro" id="IPR011004">
    <property type="entry name" value="Trimer_LpxA-like_sf"/>
</dbReference>
<dbReference type="PANTHER" id="PTHR23416">
    <property type="entry name" value="SIALIC ACID SYNTHASE-RELATED"/>
    <property type="match status" value="1"/>
</dbReference>
<dbReference type="EMBL" id="JAJNNZ010000001">
    <property type="protein sequence ID" value="MCJ2375343.1"/>
    <property type="molecule type" value="Genomic_DNA"/>
</dbReference>
<protein>
    <submittedName>
        <fullName evidence="4">Acyltransferase</fullName>
    </submittedName>
</protein>
<evidence type="ECO:0000256" key="3">
    <source>
        <dbReference type="ARBA" id="ARBA00023315"/>
    </source>
</evidence>
<sequence length="254" mass="27862">MSTMTISNFKHWLRNHPNPKMREIFVILKKVRNFEFPTPKVYNKVMHFSIKAVTSLVNELLRVLIYTPAFKGRLAQYGKQLYLYGGIPFVSGSLSISIGNQCRISGHTTFSGRSCSYNPQLIVGDNVDIGWQNTIAVGRKVILGDNVRLAGKVYLFGYSGHPLDAKQRAEGAPDEESRIGDIHLEKDVWLASNVIVQSGVTIGQGTIVAAGSVVTKSLPPFVLAGGSPAKVIRSIAPDQNKESTEARYTKEGAQ</sequence>
<dbReference type="Pfam" id="PF00132">
    <property type="entry name" value="Hexapep"/>
    <property type="match status" value="1"/>
</dbReference>
<dbReference type="GO" id="GO:0016746">
    <property type="term" value="F:acyltransferase activity"/>
    <property type="evidence" value="ECO:0007669"/>
    <property type="project" value="UniProtKB-KW"/>
</dbReference>
<dbReference type="AlphaFoldDB" id="A0A9X2AX66"/>
<dbReference type="InterPro" id="IPR001451">
    <property type="entry name" value="Hexapep"/>
</dbReference>